<proteinExistence type="predicted"/>
<evidence type="ECO:0000256" key="1">
    <source>
        <dbReference type="SAM" id="Phobius"/>
    </source>
</evidence>
<organism evidence="2 3">
    <name type="scientific">Clathrus columnatus</name>
    <dbReference type="NCBI Taxonomy" id="1419009"/>
    <lineage>
        <taxon>Eukaryota</taxon>
        <taxon>Fungi</taxon>
        <taxon>Dikarya</taxon>
        <taxon>Basidiomycota</taxon>
        <taxon>Agaricomycotina</taxon>
        <taxon>Agaricomycetes</taxon>
        <taxon>Phallomycetidae</taxon>
        <taxon>Phallales</taxon>
        <taxon>Clathraceae</taxon>
        <taxon>Clathrus</taxon>
    </lineage>
</organism>
<feature type="transmembrane region" description="Helical" evidence="1">
    <location>
        <begin position="66"/>
        <end position="89"/>
    </location>
</feature>
<name>A0AAV4ZWA9_9AGAM</name>
<evidence type="ECO:0000313" key="2">
    <source>
        <dbReference type="EMBL" id="GJJ06016.1"/>
    </source>
</evidence>
<protein>
    <submittedName>
        <fullName evidence="2">Uncharacterized protein</fullName>
    </submittedName>
</protein>
<dbReference type="EMBL" id="BPWL01000001">
    <property type="protein sequence ID" value="GJJ06016.1"/>
    <property type="molecule type" value="Genomic_DNA"/>
</dbReference>
<sequence length="131" mass="14445">MTGGILEAQAEIASLSLDYSRNFFSSNSASDYTVSNFIPGKLRKEIDIKYAEGHISSSLFSTANDFVFFIIHNALVAFAEVLAFIGVFYQAWGIWKEKRSTNIQSSQDLVTDFHSQGADLAGAVYTVIENT</sequence>
<keyword evidence="1" id="KW-1133">Transmembrane helix</keyword>
<dbReference type="AlphaFoldDB" id="A0AAV4ZWA9"/>
<reference evidence="2" key="1">
    <citation type="submission" date="2021-10" db="EMBL/GenBank/DDBJ databases">
        <title>De novo Genome Assembly of Clathrus columnatus (Basidiomycota, Fungi) Using Illumina and Nanopore Sequence Data.</title>
        <authorList>
            <person name="Ogiso-Tanaka E."/>
            <person name="Itagaki H."/>
            <person name="Hosoya T."/>
            <person name="Hosaka K."/>
        </authorList>
    </citation>
    <scope>NUCLEOTIDE SEQUENCE</scope>
    <source>
        <strain evidence="2">MO-923</strain>
    </source>
</reference>
<gene>
    <name evidence="2" type="ORF">Clacol_000203</name>
</gene>
<comment type="caution">
    <text evidence="2">The sequence shown here is derived from an EMBL/GenBank/DDBJ whole genome shotgun (WGS) entry which is preliminary data.</text>
</comment>
<keyword evidence="1" id="KW-0472">Membrane</keyword>
<keyword evidence="1" id="KW-0812">Transmembrane</keyword>
<keyword evidence="3" id="KW-1185">Reference proteome</keyword>
<dbReference type="Proteomes" id="UP001050691">
    <property type="component" value="Unassembled WGS sequence"/>
</dbReference>
<accession>A0AAV4ZWA9</accession>
<evidence type="ECO:0000313" key="3">
    <source>
        <dbReference type="Proteomes" id="UP001050691"/>
    </source>
</evidence>